<sequence>MDLSPVMMSYSLTSRRLDGIRGLSPQPQPPAARGDAHPPHTLSPVTSLARNMTSLAVLGSHCYTPERRAVPLLKIPSFQSDASLDVGQDLIGKMGFSGGVTVFQCVFRTSSYRFAKATTEAGKVIIHKMPLRRIHSLPADVVDSGLLPKGRDLKPKSCGAVCEQDAQHDMGYDNKENMFKW</sequence>
<evidence type="ECO:0000313" key="3">
    <source>
        <dbReference type="Proteomes" id="UP000034805"/>
    </source>
</evidence>
<organism evidence="2 3">
    <name type="scientific">Scleropages formosus</name>
    <name type="common">Asian bonytongue</name>
    <name type="synonym">Osteoglossum formosum</name>
    <dbReference type="NCBI Taxonomy" id="113540"/>
    <lineage>
        <taxon>Eukaryota</taxon>
        <taxon>Metazoa</taxon>
        <taxon>Chordata</taxon>
        <taxon>Craniata</taxon>
        <taxon>Vertebrata</taxon>
        <taxon>Euteleostomi</taxon>
        <taxon>Actinopterygii</taxon>
        <taxon>Neopterygii</taxon>
        <taxon>Teleostei</taxon>
        <taxon>Osteoglossocephala</taxon>
        <taxon>Osteoglossomorpha</taxon>
        <taxon>Osteoglossiformes</taxon>
        <taxon>Osteoglossidae</taxon>
        <taxon>Scleropages</taxon>
    </lineage>
</organism>
<proteinExistence type="predicted"/>
<name>A0A0P7UTR4_SCLFO</name>
<dbReference type="AlphaFoldDB" id="A0A0P7UTR4"/>
<accession>A0A0P7UTR4</accession>
<feature type="region of interest" description="Disordered" evidence="1">
    <location>
        <begin position="18"/>
        <end position="44"/>
    </location>
</feature>
<reference evidence="2 3" key="1">
    <citation type="submission" date="2015-08" db="EMBL/GenBank/DDBJ databases">
        <title>The genome of the Asian arowana (Scleropages formosus).</title>
        <authorList>
            <person name="Tan M.H."/>
            <person name="Gan H.M."/>
            <person name="Croft L.J."/>
            <person name="Austin C.M."/>
        </authorList>
    </citation>
    <scope>NUCLEOTIDE SEQUENCE [LARGE SCALE GENOMIC DNA]</scope>
    <source>
        <strain evidence="2">Aro1</strain>
    </source>
</reference>
<evidence type="ECO:0000313" key="2">
    <source>
        <dbReference type="EMBL" id="KPP77830.1"/>
    </source>
</evidence>
<dbReference type="EMBL" id="JARO02000653">
    <property type="protein sequence ID" value="KPP77830.1"/>
    <property type="molecule type" value="Genomic_DNA"/>
</dbReference>
<protein>
    <submittedName>
        <fullName evidence="2">Uncharacterized protein</fullName>
    </submittedName>
</protein>
<comment type="caution">
    <text evidence="2">The sequence shown here is derived from an EMBL/GenBank/DDBJ whole genome shotgun (WGS) entry which is preliminary data.</text>
</comment>
<evidence type="ECO:0000256" key="1">
    <source>
        <dbReference type="SAM" id="MobiDB-lite"/>
    </source>
</evidence>
<dbReference type="Proteomes" id="UP000034805">
    <property type="component" value="Unassembled WGS sequence"/>
</dbReference>
<gene>
    <name evidence="2" type="ORF">Z043_102716</name>
</gene>